<comment type="caution">
    <text evidence="11">The sequence shown here is derived from an EMBL/GenBank/DDBJ whole genome shotgun (WGS) entry which is preliminary data.</text>
</comment>
<dbReference type="InterPro" id="IPR036640">
    <property type="entry name" value="ABC1_TM_sf"/>
</dbReference>
<dbReference type="InterPro" id="IPR011527">
    <property type="entry name" value="ABC1_TM_dom"/>
</dbReference>
<evidence type="ECO:0000313" key="11">
    <source>
        <dbReference type="EMBL" id="TSJ60232.1"/>
    </source>
</evidence>
<feature type="transmembrane region" description="Helical" evidence="8">
    <location>
        <begin position="58"/>
        <end position="78"/>
    </location>
</feature>
<evidence type="ECO:0000259" key="10">
    <source>
        <dbReference type="PROSITE" id="PS50929"/>
    </source>
</evidence>
<dbReference type="PANTHER" id="PTHR24221">
    <property type="entry name" value="ATP-BINDING CASSETTE SUB-FAMILY B"/>
    <property type="match status" value="1"/>
</dbReference>
<dbReference type="PROSITE" id="PS00211">
    <property type="entry name" value="ABC_TRANSPORTER_1"/>
    <property type="match status" value="1"/>
</dbReference>
<dbReference type="InterPro" id="IPR039421">
    <property type="entry name" value="Type_1_exporter"/>
</dbReference>
<dbReference type="InterPro" id="IPR027417">
    <property type="entry name" value="P-loop_NTPase"/>
</dbReference>
<dbReference type="Gene3D" id="3.40.50.300">
    <property type="entry name" value="P-loop containing nucleotide triphosphate hydrolases"/>
    <property type="match status" value="1"/>
</dbReference>
<organism evidence="11 12">
    <name type="scientific">Ancylobacter moscoviensis</name>
    <dbReference type="NCBI Taxonomy" id="2597768"/>
    <lineage>
        <taxon>Bacteria</taxon>
        <taxon>Pseudomonadati</taxon>
        <taxon>Pseudomonadota</taxon>
        <taxon>Alphaproteobacteria</taxon>
        <taxon>Hyphomicrobiales</taxon>
        <taxon>Xanthobacteraceae</taxon>
        <taxon>Ancylobacter</taxon>
    </lineage>
</organism>
<keyword evidence="12" id="KW-1185">Reference proteome</keyword>
<comment type="similarity">
    <text evidence="2">Belongs to the ABC transporter superfamily.</text>
</comment>
<evidence type="ECO:0000259" key="9">
    <source>
        <dbReference type="PROSITE" id="PS50893"/>
    </source>
</evidence>
<keyword evidence="3 8" id="KW-0812">Transmembrane</keyword>
<dbReference type="SUPFAM" id="SSF52540">
    <property type="entry name" value="P-loop containing nucleoside triphosphate hydrolases"/>
    <property type="match status" value="1"/>
</dbReference>
<sequence length="568" mass="60257">MKVTSGTHPASPVSSAFASCRNVLIGIGALSCVINLLMLTGPFFMLQIYDRVLASRSVPTLVALLILAAGLYAFQGLLDLLRARVLVGFGMRLDSRLRAISFDLMSQLALRRGRDANAQQPLRDLDQLRQFLSGQGPVAIFDLPWMPLYLAVLFIFHTVLGLLGLAGIVVLCTLMLITEFSTKGPTRIAARRSAVRNSLADSYCRNVEPVAAMGMKATLRQRWNEAHAAYLDDNQRAVNVSGDLSSMSKVFRFLLQSLMLAAGALLVIEGEASAGVMIAASILSSRALAPVELAISNWRGFVAARQSYARLSALSAEFPAAPTPMPLPAPVGRLDVEALAVAPPGQPRPTVAGLSFSVPAGSAVGVIGPSGSGKSTLARGLVGAWPVSKGGVRLDGAALEQWDSDALGRHIGYLPQDIELFDGTIAENVSRFQSDATPEKVIAACERAGVHEMILRLPSGYDTRLGEGGVSLSGGERQRVALARALYGEPFLIVLDEPNSNLDADGEAALTRAIKWAREAQRVVIVVAHRPSALSAVDLVLMMGGGQQQAFGPKAEILGRVLKQPVAA</sequence>
<dbReference type="CDD" id="cd18586">
    <property type="entry name" value="ABC_6TM_PrtD_like"/>
    <property type="match status" value="1"/>
</dbReference>
<dbReference type="InterPro" id="IPR010128">
    <property type="entry name" value="ATPase_T1SS_PrtD-like"/>
</dbReference>
<evidence type="ECO:0000256" key="5">
    <source>
        <dbReference type="ARBA" id="ARBA00022840"/>
    </source>
</evidence>
<feature type="domain" description="ABC transporter" evidence="9">
    <location>
        <begin position="334"/>
        <end position="568"/>
    </location>
</feature>
<evidence type="ECO:0000256" key="7">
    <source>
        <dbReference type="ARBA" id="ARBA00023136"/>
    </source>
</evidence>
<dbReference type="SUPFAM" id="SSF90123">
    <property type="entry name" value="ABC transporter transmembrane region"/>
    <property type="match status" value="1"/>
</dbReference>
<dbReference type="Pfam" id="PF00664">
    <property type="entry name" value="ABC_membrane"/>
    <property type="match status" value="1"/>
</dbReference>
<dbReference type="Pfam" id="PF00005">
    <property type="entry name" value="ABC_tran"/>
    <property type="match status" value="1"/>
</dbReference>
<dbReference type="InterPro" id="IPR047957">
    <property type="entry name" value="ABC_AprD-like_6TM"/>
</dbReference>
<feature type="domain" description="ABC transmembrane type-1" evidence="10">
    <location>
        <begin position="25"/>
        <end position="303"/>
    </location>
</feature>
<keyword evidence="4" id="KW-0547">Nucleotide-binding</keyword>
<dbReference type="PROSITE" id="PS50929">
    <property type="entry name" value="ABC_TM1F"/>
    <property type="match status" value="1"/>
</dbReference>
<dbReference type="Gene3D" id="1.20.1560.10">
    <property type="entry name" value="ABC transporter type 1, transmembrane domain"/>
    <property type="match status" value="1"/>
</dbReference>
<evidence type="ECO:0000256" key="6">
    <source>
        <dbReference type="ARBA" id="ARBA00022989"/>
    </source>
</evidence>
<dbReference type="InterPro" id="IPR017871">
    <property type="entry name" value="ABC_transporter-like_CS"/>
</dbReference>
<feature type="transmembrane region" description="Helical" evidence="8">
    <location>
        <begin position="23"/>
        <end position="46"/>
    </location>
</feature>
<gene>
    <name evidence="11" type="ORF">FO470_18775</name>
</gene>
<dbReference type="PROSITE" id="PS50893">
    <property type="entry name" value="ABC_TRANSPORTER_2"/>
    <property type="match status" value="1"/>
</dbReference>
<dbReference type="NCBIfam" id="TIGR01842">
    <property type="entry name" value="type_I_sec_PrtD"/>
    <property type="match status" value="1"/>
</dbReference>
<dbReference type="SMART" id="SM00382">
    <property type="entry name" value="AAA"/>
    <property type="match status" value="1"/>
</dbReference>
<keyword evidence="6 8" id="KW-1133">Transmembrane helix</keyword>
<dbReference type="PROSITE" id="PS51257">
    <property type="entry name" value="PROKAR_LIPOPROTEIN"/>
    <property type="match status" value="1"/>
</dbReference>
<dbReference type="RefSeq" id="WP_144344526.1">
    <property type="nucleotide sequence ID" value="NZ_VMBP01000007.1"/>
</dbReference>
<evidence type="ECO:0000256" key="2">
    <source>
        <dbReference type="ARBA" id="ARBA00005417"/>
    </source>
</evidence>
<protein>
    <submittedName>
        <fullName evidence="11">Type I secretion system permease/ATPase</fullName>
    </submittedName>
</protein>
<feature type="transmembrane region" description="Helical" evidence="8">
    <location>
        <begin position="250"/>
        <end position="268"/>
    </location>
</feature>
<feature type="transmembrane region" description="Helical" evidence="8">
    <location>
        <begin position="148"/>
        <end position="177"/>
    </location>
</feature>
<evidence type="ECO:0000256" key="1">
    <source>
        <dbReference type="ARBA" id="ARBA00004651"/>
    </source>
</evidence>
<dbReference type="PANTHER" id="PTHR24221:SF248">
    <property type="entry name" value="ABC TRANSPORTER TRANSMEMBRANE REGION"/>
    <property type="match status" value="1"/>
</dbReference>
<dbReference type="InterPro" id="IPR003439">
    <property type="entry name" value="ABC_transporter-like_ATP-bd"/>
</dbReference>
<proteinExistence type="inferred from homology"/>
<accession>A0ABY3DLU1</accession>
<keyword evidence="7 8" id="KW-0472">Membrane</keyword>
<evidence type="ECO:0000256" key="8">
    <source>
        <dbReference type="SAM" id="Phobius"/>
    </source>
</evidence>
<evidence type="ECO:0000256" key="3">
    <source>
        <dbReference type="ARBA" id="ARBA00022692"/>
    </source>
</evidence>
<dbReference type="EMBL" id="VMBP01000007">
    <property type="protein sequence ID" value="TSJ60232.1"/>
    <property type="molecule type" value="Genomic_DNA"/>
</dbReference>
<evidence type="ECO:0000256" key="4">
    <source>
        <dbReference type="ARBA" id="ARBA00022741"/>
    </source>
</evidence>
<evidence type="ECO:0000313" key="12">
    <source>
        <dbReference type="Proteomes" id="UP000315321"/>
    </source>
</evidence>
<dbReference type="Proteomes" id="UP000315321">
    <property type="component" value="Unassembled WGS sequence"/>
</dbReference>
<reference evidence="11 12" key="1">
    <citation type="submission" date="2019-07" db="EMBL/GenBank/DDBJ databases">
        <authorList>
            <person name="Grouzdev D.S."/>
        </authorList>
    </citation>
    <scope>NUCLEOTIDE SEQUENCE [LARGE SCALE GENOMIC DNA]</scope>
    <source>
        <strain evidence="11 12">3C</strain>
    </source>
</reference>
<comment type="subcellular location">
    <subcellularLocation>
        <location evidence="1">Cell membrane</location>
        <topology evidence="1">Multi-pass membrane protein</topology>
    </subcellularLocation>
</comment>
<dbReference type="InterPro" id="IPR003593">
    <property type="entry name" value="AAA+_ATPase"/>
</dbReference>
<keyword evidence="5" id="KW-0067">ATP-binding</keyword>
<name>A0ABY3DLU1_9HYPH</name>